<evidence type="ECO:0000313" key="3">
    <source>
        <dbReference type="Proteomes" id="UP001460270"/>
    </source>
</evidence>
<name>A0AAW0N1L0_9GOBI</name>
<evidence type="ECO:0000256" key="1">
    <source>
        <dbReference type="SAM" id="SignalP"/>
    </source>
</evidence>
<keyword evidence="3" id="KW-1185">Reference proteome</keyword>
<gene>
    <name evidence="2" type="ORF">WMY93_025513</name>
</gene>
<dbReference type="Proteomes" id="UP001460270">
    <property type="component" value="Unassembled WGS sequence"/>
</dbReference>
<evidence type="ECO:0000313" key="2">
    <source>
        <dbReference type="EMBL" id="KAK7885892.1"/>
    </source>
</evidence>
<keyword evidence="1" id="KW-0732">Signal</keyword>
<accession>A0AAW0N1L0</accession>
<reference evidence="3" key="1">
    <citation type="submission" date="2024-04" db="EMBL/GenBank/DDBJ databases">
        <title>Salinicola lusitanus LLJ914,a marine bacterium isolated from the Okinawa Trough.</title>
        <authorList>
            <person name="Li J."/>
        </authorList>
    </citation>
    <scope>NUCLEOTIDE SEQUENCE [LARGE SCALE GENOMIC DNA]</scope>
</reference>
<sequence>MLAVHFLLLLSLQISAEEQNTFMIVSGANVTLPCGIVSEPENNCSGISWTKENKYLVRSGSVQPGDMFHRLNLTESCELHIPRPSLSCEVTDLNQNMVYFFSVIPDKGFQQNQTLIQTEAKPGESHGTVQLRSFQMNICVFDKS</sequence>
<dbReference type="AlphaFoldDB" id="A0AAW0N1L0"/>
<feature type="chain" id="PRO_5043373536" evidence="1">
    <location>
        <begin position="17"/>
        <end position="144"/>
    </location>
</feature>
<proteinExistence type="predicted"/>
<feature type="signal peptide" evidence="1">
    <location>
        <begin position="1"/>
        <end position="16"/>
    </location>
</feature>
<dbReference type="EMBL" id="JBBPFD010000019">
    <property type="protein sequence ID" value="KAK7885892.1"/>
    <property type="molecule type" value="Genomic_DNA"/>
</dbReference>
<protein>
    <submittedName>
        <fullName evidence="2">Uncharacterized protein</fullName>
    </submittedName>
</protein>
<organism evidence="2 3">
    <name type="scientific">Mugilogobius chulae</name>
    <name type="common">yellowstripe goby</name>
    <dbReference type="NCBI Taxonomy" id="88201"/>
    <lineage>
        <taxon>Eukaryota</taxon>
        <taxon>Metazoa</taxon>
        <taxon>Chordata</taxon>
        <taxon>Craniata</taxon>
        <taxon>Vertebrata</taxon>
        <taxon>Euteleostomi</taxon>
        <taxon>Actinopterygii</taxon>
        <taxon>Neopterygii</taxon>
        <taxon>Teleostei</taxon>
        <taxon>Neoteleostei</taxon>
        <taxon>Acanthomorphata</taxon>
        <taxon>Gobiaria</taxon>
        <taxon>Gobiiformes</taxon>
        <taxon>Gobioidei</taxon>
        <taxon>Gobiidae</taxon>
        <taxon>Gobionellinae</taxon>
        <taxon>Mugilogobius</taxon>
    </lineage>
</organism>
<comment type="caution">
    <text evidence="2">The sequence shown here is derived from an EMBL/GenBank/DDBJ whole genome shotgun (WGS) entry which is preliminary data.</text>
</comment>